<dbReference type="AlphaFoldDB" id="A0A914E2S8"/>
<evidence type="ECO:0000313" key="2">
    <source>
        <dbReference type="Proteomes" id="UP000887540"/>
    </source>
</evidence>
<dbReference type="Proteomes" id="UP000887540">
    <property type="component" value="Unplaced"/>
</dbReference>
<protein>
    <submittedName>
        <fullName evidence="3">Uncharacterized protein</fullName>
    </submittedName>
</protein>
<proteinExistence type="predicted"/>
<name>A0A914E2S8_9BILA</name>
<feature type="compositionally biased region" description="Low complexity" evidence="1">
    <location>
        <begin position="151"/>
        <end position="163"/>
    </location>
</feature>
<feature type="region of interest" description="Disordered" evidence="1">
    <location>
        <begin position="256"/>
        <end position="359"/>
    </location>
</feature>
<feature type="compositionally biased region" description="Low complexity" evidence="1">
    <location>
        <begin position="306"/>
        <end position="325"/>
    </location>
</feature>
<dbReference type="WBParaSite" id="ACRNAN_scaffold5188.g21623.t1">
    <property type="protein sequence ID" value="ACRNAN_scaffold5188.g21623.t1"/>
    <property type="gene ID" value="ACRNAN_scaffold5188.g21623"/>
</dbReference>
<feature type="compositionally biased region" description="Low complexity" evidence="1">
    <location>
        <begin position="333"/>
        <end position="345"/>
    </location>
</feature>
<feature type="region of interest" description="Disordered" evidence="1">
    <location>
        <begin position="91"/>
        <end position="121"/>
    </location>
</feature>
<organism evidence="2 3">
    <name type="scientific">Acrobeloides nanus</name>
    <dbReference type="NCBI Taxonomy" id="290746"/>
    <lineage>
        <taxon>Eukaryota</taxon>
        <taxon>Metazoa</taxon>
        <taxon>Ecdysozoa</taxon>
        <taxon>Nematoda</taxon>
        <taxon>Chromadorea</taxon>
        <taxon>Rhabditida</taxon>
        <taxon>Tylenchina</taxon>
        <taxon>Cephalobomorpha</taxon>
        <taxon>Cephaloboidea</taxon>
        <taxon>Cephalobidae</taxon>
        <taxon>Acrobeloides</taxon>
    </lineage>
</organism>
<accession>A0A914E2S8</accession>
<reference evidence="3" key="1">
    <citation type="submission" date="2022-11" db="UniProtKB">
        <authorList>
            <consortium name="WormBaseParasite"/>
        </authorList>
    </citation>
    <scope>IDENTIFICATION</scope>
</reference>
<evidence type="ECO:0000313" key="3">
    <source>
        <dbReference type="WBParaSite" id="ACRNAN_scaffold5188.g21623.t1"/>
    </source>
</evidence>
<evidence type="ECO:0000256" key="1">
    <source>
        <dbReference type="SAM" id="MobiDB-lite"/>
    </source>
</evidence>
<feature type="region of interest" description="Disordered" evidence="1">
    <location>
        <begin position="138"/>
        <end position="163"/>
    </location>
</feature>
<keyword evidence="2" id="KW-1185">Reference proteome</keyword>
<feature type="compositionally biased region" description="Basic residues" evidence="1">
    <location>
        <begin position="97"/>
        <end position="108"/>
    </location>
</feature>
<sequence length="402" mass="45832">MTSAICQLSKRRGISRRTEEEIFESPKRPSLRNTGRMKVQRNLTPRRHNFTFITKNRQNSESFEDFVDITAIKATSPFVEVPLFENPDVVTQIPKPIPKKPKRRRPRPRPQPPPPIPQVVHQIQPARIPKPMNRAIPFPRQPNIKLPPPTISQRIRTTTPTPIPTRLAKFSRFRQTFTRPPSFLITTTLPPMPQPVFRRTRGKRIRTTTPATTALTRRPTLPRTMMTRLPKFRPSIPIRTFPTRFLAFTTPTPFTSSFLPETRSRHTQTPSTLPFLPETRSRHTQMELKSQTKRVDNSRELNTVGTEPLSSTSKTPKTTFSSTSGPEPPPSSISPSSSEIQNSNSKGPAQPPGFIPPNDAVVDKLNNAIDFMAIAKRMRLRRRRLSFIRRFAAQTRSKAAVS</sequence>